<feature type="region of interest" description="Disordered" evidence="1">
    <location>
        <begin position="267"/>
        <end position="296"/>
    </location>
</feature>
<gene>
    <name evidence="2" type="ORF">CAUJ_LOCUS8150</name>
</gene>
<evidence type="ECO:0000313" key="2">
    <source>
        <dbReference type="EMBL" id="CAD6192231.1"/>
    </source>
</evidence>
<evidence type="ECO:0000256" key="1">
    <source>
        <dbReference type="SAM" id="MobiDB-lite"/>
    </source>
</evidence>
<name>A0A8S1HCL8_9PELO</name>
<protein>
    <submittedName>
        <fullName evidence="2">Uncharacterized protein</fullName>
    </submittedName>
</protein>
<feature type="region of interest" description="Disordered" evidence="1">
    <location>
        <begin position="1"/>
        <end position="36"/>
    </location>
</feature>
<proteinExistence type="predicted"/>
<feature type="compositionally biased region" description="Acidic residues" evidence="1">
    <location>
        <begin position="12"/>
        <end position="21"/>
    </location>
</feature>
<feature type="compositionally biased region" description="Low complexity" evidence="1">
    <location>
        <begin position="278"/>
        <end position="289"/>
    </location>
</feature>
<keyword evidence="3" id="KW-1185">Reference proteome</keyword>
<dbReference type="AlphaFoldDB" id="A0A8S1HCL8"/>
<organism evidence="2 3">
    <name type="scientific">Caenorhabditis auriculariae</name>
    <dbReference type="NCBI Taxonomy" id="2777116"/>
    <lineage>
        <taxon>Eukaryota</taxon>
        <taxon>Metazoa</taxon>
        <taxon>Ecdysozoa</taxon>
        <taxon>Nematoda</taxon>
        <taxon>Chromadorea</taxon>
        <taxon>Rhabditida</taxon>
        <taxon>Rhabditina</taxon>
        <taxon>Rhabditomorpha</taxon>
        <taxon>Rhabditoidea</taxon>
        <taxon>Rhabditidae</taxon>
        <taxon>Peloderinae</taxon>
        <taxon>Caenorhabditis</taxon>
    </lineage>
</organism>
<dbReference type="Proteomes" id="UP000835052">
    <property type="component" value="Unassembled WGS sequence"/>
</dbReference>
<reference evidence="2" key="1">
    <citation type="submission" date="2020-10" db="EMBL/GenBank/DDBJ databases">
        <authorList>
            <person name="Kikuchi T."/>
        </authorList>
    </citation>
    <scope>NUCLEOTIDE SEQUENCE</scope>
    <source>
        <strain evidence="2">NKZ352</strain>
    </source>
</reference>
<feature type="compositionally biased region" description="Basic and acidic residues" evidence="1">
    <location>
        <begin position="61"/>
        <end position="79"/>
    </location>
</feature>
<sequence length="372" mass="40920">MALMAQLARGESDDDTDDDVENNGVRRPTSTSPQPFLYIDEASPMIRRAVLTRQCASVEQQLHKEHKEPERGRKSEPFHLLKNYLPKPLRSLTASPGKGSRSETLHNLAALHALHVGEPRRMKKSLSEFVIGHERATGVVFDATRGSPGRSRTPSDGSLHIQVFGRPCSRNVEDDISRNDDAARLRPAYMKLIGCHIAQIKKRGREAVGQKPLLLLCFSADRPIRELQLLRLGGRAVCLLPLVVPLYRLAPLSGSITVTRDAYVSRDEPPERVGVVDTGGQPPQTGDGPADSARKSCWPETRAFRRLGRLPSQEHQRVESGDGGSPRNAVAWLLAVHSSGTVEPVHRQPQRRSEEGTTPTEGSEDVASHDAV</sequence>
<accession>A0A8S1HCL8</accession>
<feature type="region of interest" description="Disordered" evidence="1">
    <location>
        <begin position="308"/>
        <end position="372"/>
    </location>
</feature>
<feature type="region of interest" description="Disordered" evidence="1">
    <location>
        <begin position="60"/>
        <end position="79"/>
    </location>
</feature>
<comment type="caution">
    <text evidence="2">The sequence shown here is derived from an EMBL/GenBank/DDBJ whole genome shotgun (WGS) entry which is preliminary data.</text>
</comment>
<dbReference type="EMBL" id="CAJGYM010000026">
    <property type="protein sequence ID" value="CAD6192231.1"/>
    <property type="molecule type" value="Genomic_DNA"/>
</dbReference>
<evidence type="ECO:0000313" key="3">
    <source>
        <dbReference type="Proteomes" id="UP000835052"/>
    </source>
</evidence>